<comment type="caution">
    <text evidence="1">The sequence shown here is derived from an EMBL/GenBank/DDBJ whole genome shotgun (WGS) entry which is preliminary data.</text>
</comment>
<dbReference type="EMBL" id="QXQB01000001">
    <property type="protein sequence ID" value="RJX40961.1"/>
    <property type="molecule type" value="Genomic_DNA"/>
</dbReference>
<protein>
    <submittedName>
        <fullName evidence="1">Uncharacterized protein</fullName>
    </submittedName>
</protein>
<sequence length="257" mass="29200">MNGKASPASDNVNNALAKVLGINSIELKKAAYREKIPVDLLPMMINRSTNSEVIDSEGNLTLNVSVTRIDIIGSIITLHLEDEFHKLHSLRLDDNRLKINNEYKEMGYYEILSIGLQKSGLSVKKLTEKCHHSGYSLSQLYISKLINKLVPPADEEINKALSEVLEIDPVELAVAAYKEKIPPELFYRLTNRYQLQIPIRPGDEGKLSLKVRVRNLEEQNGVMILQLEDDFNYIYFLPSDDKRLSIPQIQKHQESGE</sequence>
<name>A0A3A6PVW9_9BACL</name>
<dbReference type="Proteomes" id="UP000267798">
    <property type="component" value="Unassembled WGS sequence"/>
</dbReference>
<dbReference type="AlphaFoldDB" id="A0A3A6PVW9"/>
<reference evidence="1 2" key="1">
    <citation type="submission" date="2018-09" db="EMBL/GenBank/DDBJ databases">
        <title>Paenibacillus aracenensis nov. sp. isolated from a cave in southern Spain.</title>
        <authorList>
            <person name="Jurado V."/>
            <person name="Gutierrez-Patricio S."/>
            <person name="Gonzalez-Pimentel J.L."/>
            <person name="Miller A.Z."/>
            <person name="Laiz L."/>
            <person name="Saiz-Jimenez C."/>
        </authorList>
    </citation>
    <scope>NUCLEOTIDE SEQUENCE [LARGE SCALE GENOMIC DNA]</scope>
    <source>
        <strain evidence="1 2">JCM 19203</strain>
    </source>
</reference>
<proteinExistence type="predicted"/>
<evidence type="ECO:0000313" key="1">
    <source>
        <dbReference type="EMBL" id="RJX40961.1"/>
    </source>
</evidence>
<accession>A0A3A6PVW9</accession>
<keyword evidence="2" id="KW-1185">Reference proteome</keyword>
<gene>
    <name evidence="1" type="ORF">D3P09_02785</name>
</gene>
<evidence type="ECO:0000313" key="2">
    <source>
        <dbReference type="Proteomes" id="UP000267798"/>
    </source>
</evidence>
<organism evidence="1 2">
    <name type="scientific">Paenibacillus pinisoli</name>
    <dbReference type="NCBI Taxonomy" id="1276110"/>
    <lineage>
        <taxon>Bacteria</taxon>
        <taxon>Bacillati</taxon>
        <taxon>Bacillota</taxon>
        <taxon>Bacilli</taxon>
        <taxon>Bacillales</taxon>
        <taxon>Paenibacillaceae</taxon>
        <taxon>Paenibacillus</taxon>
    </lineage>
</organism>